<accession>A0A9D2U2Q6</accession>
<proteinExistence type="predicted"/>
<keyword evidence="1" id="KW-0812">Transmembrane</keyword>
<keyword evidence="1" id="KW-0472">Membrane</keyword>
<evidence type="ECO:0000313" key="3">
    <source>
        <dbReference type="Proteomes" id="UP000823850"/>
    </source>
</evidence>
<sequence length="210" mass="24346">MGHYIREIRKNTAGMNRREKGEYILTYYWYHILGMIGAICLILFLIIHFGFREAPPLFTCALVNQEINFTRDEEIEKDFSAVSGIDEKRMEINSDFNIAYGDIEPEGINESSYEKFFFKWQNGELDAVVLPESFYKYCEKLGGTFRNLEGWNTEGFTLYRDKGIATAVEVENTKLSGYLENKTGEPLLLAFPDTGKNEEECQAFLDFIRK</sequence>
<reference evidence="2" key="2">
    <citation type="submission" date="2021-04" db="EMBL/GenBank/DDBJ databases">
        <authorList>
            <person name="Gilroy R."/>
        </authorList>
    </citation>
    <scope>NUCLEOTIDE SEQUENCE</scope>
    <source>
        <strain evidence="2">ChiW19-6364</strain>
    </source>
</reference>
<dbReference type="EMBL" id="DWUX01000007">
    <property type="protein sequence ID" value="HJD38490.1"/>
    <property type="molecule type" value="Genomic_DNA"/>
</dbReference>
<evidence type="ECO:0000256" key="1">
    <source>
        <dbReference type="SAM" id="Phobius"/>
    </source>
</evidence>
<dbReference type="Proteomes" id="UP000823850">
    <property type="component" value="Unassembled WGS sequence"/>
</dbReference>
<protein>
    <submittedName>
        <fullName evidence="2">Uncharacterized protein</fullName>
    </submittedName>
</protein>
<dbReference type="AlphaFoldDB" id="A0A9D2U2Q6"/>
<reference evidence="2" key="1">
    <citation type="journal article" date="2021" name="PeerJ">
        <title>Extensive microbial diversity within the chicken gut microbiome revealed by metagenomics and culture.</title>
        <authorList>
            <person name="Gilroy R."/>
            <person name="Ravi A."/>
            <person name="Getino M."/>
            <person name="Pursley I."/>
            <person name="Horton D.L."/>
            <person name="Alikhan N.F."/>
            <person name="Baker D."/>
            <person name="Gharbi K."/>
            <person name="Hall N."/>
            <person name="Watson M."/>
            <person name="Adriaenssens E.M."/>
            <person name="Foster-Nyarko E."/>
            <person name="Jarju S."/>
            <person name="Secka A."/>
            <person name="Antonio M."/>
            <person name="Oren A."/>
            <person name="Chaudhuri R.R."/>
            <person name="La Ragione R."/>
            <person name="Hildebrand F."/>
            <person name="Pallen M.J."/>
        </authorList>
    </citation>
    <scope>NUCLEOTIDE SEQUENCE</scope>
    <source>
        <strain evidence="2">ChiW19-6364</strain>
    </source>
</reference>
<gene>
    <name evidence="2" type="ORF">H9913_00555</name>
</gene>
<evidence type="ECO:0000313" key="2">
    <source>
        <dbReference type="EMBL" id="HJD38490.1"/>
    </source>
</evidence>
<comment type="caution">
    <text evidence="2">The sequence shown here is derived from an EMBL/GenBank/DDBJ whole genome shotgun (WGS) entry which is preliminary data.</text>
</comment>
<keyword evidence="1" id="KW-1133">Transmembrane helix</keyword>
<feature type="transmembrane region" description="Helical" evidence="1">
    <location>
        <begin position="27"/>
        <end position="51"/>
    </location>
</feature>
<organism evidence="2 3">
    <name type="scientific">Candidatus Blautia stercoripullorum</name>
    <dbReference type="NCBI Taxonomy" id="2838502"/>
    <lineage>
        <taxon>Bacteria</taxon>
        <taxon>Bacillati</taxon>
        <taxon>Bacillota</taxon>
        <taxon>Clostridia</taxon>
        <taxon>Lachnospirales</taxon>
        <taxon>Lachnospiraceae</taxon>
        <taxon>Blautia</taxon>
    </lineage>
</organism>
<name>A0A9D2U2Q6_9FIRM</name>